<dbReference type="Proteomes" id="UP000440694">
    <property type="component" value="Unassembled WGS sequence"/>
</dbReference>
<dbReference type="InterPro" id="IPR036249">
    <property type="entry name" value="Thioredoxin-like_sf"/>
</dbReference>
<dbReference type="SUPFAM" id="SSF52833">
    <property type="entry name" value="Thioredoxin-like"/>
    <property type="match status" value="1"/>
</dbReference>
<accession>A0A6I3KLG5</accession>
<dbReference type="AlphaFoldDB" id="A0A6I3KLG5"/>
<evidence type="ECO:0000313" key="3">
    <source>
        <dbReference type="Proteomes" id="UP000440694"/>
    </source>
</evidence>
<feature type="chain" id="PRO_5026231255" evidence="1">
    <location>
        <begin position="23"/>
        <end position="241"/>
    </location>
</feature>
<dbReference type="PANTHER" id="PTHR36057:SF1">
    <property type="entry name" value="LIPOPROTEIN LIPID ATTACHMENT SITE-LIKE PROTEIN, PUTATIVE (DUF1223)-RELATED"/>
    <property type="match status" value="1"/>
</dbReference>
<dbReference type="RefSeq" id="WP_154740475.1">
    <property type="nucleotide sequence ID" value="NZ_WMBQ01000002.1"/>
</dbReference>
<dbReference type="Pfam" id="PF06764">
    <property type="entry name" value="DUF1223"/>
    <property type="match status" value="1"/>
</dbReference>
<gene>
    <name evidence="2" type="ORF">GIW81_16770</name>
</gene>
<proteinExistence type="predicted"/>
<dbReference type="EMBL" id="WMBQ01000002">
    <property type="protein sequence ID" value="MTD95994.1"/>
    <property type="molecule type" value="Genomic_DNA"/>
</dbReference>
<dbReference type="InterPro" id="IPR010634">
    <property type="entry name" value="DUF1223"/>
</dbReference>
<feature type="signal peptide" evidence="1">
    <location>
        <begin position="1"/>
        <end position="22"/>
    </location>
</feature>
<evidence type="ECO:0000313" key="2">
    <source>
        <dbReference type="EMBL" id="MTD95994.1"/>
    </source>
</evidence>
<reference evidence="2 3" key="1">
    <citation type="submission" date="2019-11" db="EMBL/GenBank/DDBJ databases">
        <title>Identification of a novel strain.</title>
        <authorList>
            <person name="Xu Q."/>
            <person name="Wang G."/>
        </authorList>
    </citation>
    <scope>NUCLEOTIDE SEQUENCE [LARGE SCALE GENOMIC DNA]</scope>
    <source>
        <strain evidence="3">xq</strain>
    </source>
</reference>
<sequence length="241" mass="25571">MRWMKHACLIAAFTAIAGAATAAPRYVLELFTSQGCSSCPPADELLAKLADDPQFLALSLPVDYWDRLGWKDTFAKHAFTERQYAYARIRGDGQVYTPQVVVNGSEHANGANRRAIDASAETTTPPQLPVSVKRSGDEIEVTVGATGSGSPRATVVLLPYLGSRAVAIGRGENARRKIAYTNIVREIIPVGEWSGAGASFKAKLANDQGYDGVVVLVQEGTPANPGAILGTALLPLHGPRA</sequence>
<organism evidence="2 3">
    <name type="scientific">Hyphomicrobium album</name>
    <dbReference type="NCBI Taxonomy" id="2665159"/>
    <lineage>
        <taxon>Bacteria</taxon>
        <taxon>Pseudomonadati</taxon>
        <taxon>Pseudomonadota</taxon>
        <taxon>Alphaproteobacteria</taxon>
        <taxon>Hyphomicrobiales</taxon>
        <taxon>Hyphomicrobiaceae</taxon>
        <taxon>Hyphomicrobium</taxon>
    </lineage>
</organism>
<keyword evidence="3" id="KW-1185">Reference proteome</keyword>
<dbReference type="PANTHER" id="PTHR36057">
    <property type="match status" value="1"/>
</dbReference>
<keyword evidence="1" id="KW-0732">Signal</keyword>
<name>A0A6I3KLG5_9HYPH</name>
<protein>
    <submittedName>
        <fullName evidence="2">DUF1223 domain-containing protein</fullName>
    </submittedName>
</protein>
<evidence type="ECO:0000256" key="1">
    <source>
        <dbReference type="SAM" id="SignalP"/>
    </source>
</evidence>
<comment type="caution">
    <text evidence="2">The sequence shown here is derived from an EMBL/GenBank/DDBJ whole genome shotgun (WGS) entry which is preliminary data.</text>
</comment>